<feature type="compositionally biased region" description="Polar residues" evidence="1">
    <location>
        <begin position="337"/>
        <end position="355"/>
    </location>
</feature>
<proteinExistence type="predicted"/>
<dbReference type="AlphaFoldDB" id="A0AAW2ZR22"/>
<dbReference type="EMBL" id="JAOPGA020001819">
    <property type="protein sequence ID" value="KAL0491577.1"/>
    <property type="molecule type" value="Genomic_DNA"/>
</dbReference>
<keyword evidence="3" id="KW-1185">Reference proteome</keyword>
<protein>
    <submittedName>
        <fullName evidence="2">TvaI</fullName>
    </submittedName>
</protein>
<gene>
    <name evidence="2" type="ORF">AKO1_000026</name>
</gene>
<feature type="compositionally biased region" description="Polar residues" evidence="1">
    <location>
        <begin position="303"/>
        <end position="314"/>
    </location>
</feature>
<sequence length="382" mass="43029">MHPYNGHYADAPFIPPRYQPLEPQAPPVYYGAMDPAAGQYNAWPSNYNYNGPSFPQPMSNNQMQGWQNPNLNLHQPGYEQYHQPQTNMQPHMMNNLGHHNQLQQNHQRFAQQQQQVPFQNHQSVATYNQQQINARPLAPMYNPTSNQGAPNNNYIHIQQQQQAPSHQPIIVDQQQADVRPTAPACDSTLTNQGATVPIPPAATQSQQTIPTAPLYEPTVSNQEDPDNNHTQVHQEIRDLPSNQIHLTESTQPTQQLVEQTRESLLPEDNIIEKPNTVEVVKTNEDNINLSHSQPEMESVVGDHSNSSVHQTPNVDLSHPVNSSNINIPSPPPFIENLSKSLPSSNPTVADLSSQSDHNKPKQKPIFDMLAPMREQQERLNQK</sequence>
<dbReference type="Proteomes" id="UP001431209">
    <property type="component" value="Unassembled WGS sequence"/>
</dbReference>
<comment type="caution">
    <text evidence="2">The sequence shown here is derived from an EMBL/GenBank/DDBJ whole genome shotgun (WGS) entry which is preliminary data.</text>
</comment>
<evidence type="ECO:0000256" key="1">
    <source>
        <dbReference type="SAM" id="MobiDB-lite"/>
    </source>
</evidence>
<feature type="region of interest" description="Disordered" evidence="1">
    <location>
        <begin position="294"/>
        <end position="364"/>
    </location>
</feature>
<name>A0AAW2ZR22_9EUKA</name>
<reference evidence="2 3" key="1">
    <citation type="submission" date="2024-03" db="EMBL/GenBank/DDBJ databases">
        <title>The Acrasis kona genome and developmental transcriptomes reveal deep origins of eukaryotic multicellular pathways.</title>
        <authorList>
            <person name="Sheikh S."/>
            <person name="Fu C.-J."/>
            <person name="Brown M.W."/>
            <person name="Baldauf S.L."/>
        </authorList>
    </citation>
    <scope>NUCLEOTIDE SEQUENCE [LARGE SCALE GENOMIC DNA]</scope>
    <source>
        <strain evidence="2 3">ATCC MYA-3509</strain>
    </source>
</reference>
<evidence type="ECO:0000313" key="3">
    <source>
        <dbReference type="Proteomes" id="UP001431209"/>
    </source>
</evidence>
<organism evidence="2 3">
    <name type="scientific">Acrasis kona</name>
    <dbReference type="NCBI Taxonomy" id="1008807"/>
    <lineage>
        <taxon>Eukaryota</taxon>
        <taxon>Discoba</taxon>
        <taxon>Heterolobosea</taxon>
        <taxon>Tetramitia</taxon>
        <taxon>Eutetramitia</taxon>
        <taxon>Acrasidae</taxon>
        <taxon>Acrasis</taxon>
    </lineage>
</organism>
<accession>A0AAW2ZR22</accession>
<evidence type="ECO:0000313" key="2">
    <source>
        <dbReference type="EMBL" id="KAL0491577.1"/>
    </source>
</evidence>